<feature type="domain" description="TNase-like" evidence="2">
    <location>
        <begin position="80"/>
        <end position="216"/>
    </location>
</feature>
<accession>A0ABX7PM18</accession>
<dbReference type="SMART" id="SM00318">
    <property type="entry name" value="SNc"/>
    <property type="match status" value="1"/>
</dbReference>
<gene>
    <name evidence="3" type="ORF">CFH99_15500</name>
</gene>
<evidence type="ECO:0000313" key="3">
    <source>
        <dbReference type="EMBL" id="QSR27034.1"/>
    </source>
</evidence>
<dbReference type="SUPFAM" id="SSF50199">
    <property type="entry name" value="Staphylococcal nuclease"/>
    <property type="match status" value="1"/>
</dbReference>
<reference evidence="3 4" key="1">
    <citation type="submission" date="2017-06" db="EMBL/GenBank/DDBJ databases">
        <title>Complete Genome Sequence of the Soil Carbazole-Degrading Bacterium Nocardioides aromaticivorans IC177.</title>
        <authorList>
            <person name="Vejarano F."/>
            <person name="Suzuki-Minakuchi C."/>
            <person name="Ohtsubo Y."/>
            <person name="Tsuda M."/>
            <person name="Okada K."/>
            <person name="Nojiri H."/>
        </authorList>
    </citation>
    <scope>NUCLEOTIDE SEQUENCE [LARGE SCALE GENOMIC DNA]</scope>
    <source>
        <strain evidence="3 4">IC177</strain>
    </source>
</reference>
<name>A0ABX7PM18_9ACTN</name>
<dbReference type="EMBL" id="CP022295">
    <property type="protein sequence ID" value="QSR27034.1"/>
    <property type="molecule type" value="Genomic_DNA"/>
</dbReference>
<keyword evidence="1" id="KW-0812">Transmembrane</keyword>
<dbReference type="InterPro" id="IPR035437">
    <property type="entry name" value="SNase_OB-fold_sf"/>
</dbReference>
<feature type="transmembrane region" description="Helical" evidence="1">
    <location>
        <begin position="34"/>
        <end position="56"/>
    </location>
</feature>
<evidence type="ECO:0000256" key="1">
    <source>
        <dbReference type="SAM" id="Phobius"/>
    </source>
</evidence>
<evidence type="ECO:0000313" key="4">
    <source>
        <dbReference type="Proteomes" id="UP000662818"/>
    </source>
</evidence>
<dbReference type="PROSITE" id="PS50830">
    <property type="entry name" value="TNASE_3"/>
    <property type="match status" value="1"/>
</dbReference>
<dbReference type="Proteomes" id="UP000662818">
    <property type="component" value="Chromosome"/>
</dbReference>
<protein>
    <submittedName>
        <fullName evidence="3">Thermonuclease</fullName>
    </submittedName>
</protein>
<evidence type="ECO:0000259" key="2">
    <source>
        <dbReference type="PROSITE" id="PS50830"/>
    </source>
</evidence>
<sequence>MRGAYGRGLRVHGLCTCRPHGVGRPGHRAGSDGGVIRVLSCLAVVVAVLTVGLVAVEAHEPAPPPPGVPVVAPATPHRAVRYDATVTRVEDGDTVMVRLRTGRVRHVRVLGIDTHEVLFGAHECGGAAGSRSMHRLLPAGTRVRLYRDPAQVDVDRYRRLLRYVHRAADGLDVGRTQLGRGLAEVYVYGDGPFARRAAYQRVEASAQRRGVGIWRWC</sequence>
<organism evidence="3 4">
    <name type="scientific">Nocardioides aromaticivorans</name>
    <dbReference type="NCBI Taxonomy" id="200618"/>
    <lineage>
        <taxon>Bacteria</taxon>
        <taxon>Bacillati</taxon>
        <taxon>Actinomycetota</taxon>
        <taxon>Actinomycetes</taxon>
        <taxon>Propionibacteriales</taxon>
        <taxon>Nocardioidaceae</taxon>
        <taxon>Nocardioides</taxon>
    </lineage>
</organism>
<dbReference type="InterPro" id="IPR016071">
    <property type="entry name" value="Staphylococal_nuclease_OB-fold"/>
</dbReference>
<keyword evidence="1" id="KW-0472">Membrane</keyword>
<proteinExistence type="predicted"/>
<dbReference type="Gene3D" id="2.40.50.90">
    <property type="match status" value="1"/>
</dbReference>
<keyword evidence="4" id="KW-1185">Reference proteome</keyword>
<dbReference type="Pfam" id="PF00565">
    <property type="entry name" value="SNase"/>
    <property type="match status" value="1"/>
</dbReference>
<keyword evidence="1" id="KW-1133">Transmembrane helix</keyword>